<organism evidence="2 3">
    <name type="scientific">Lymnaea stagnalis</name>
    <name type="common">Great pond snail</name>
    <name type="synonym">Helix stagnalis</name>
    <dbReference type="NCBI Taxonomy" id="6523"/>
    <lineage>
        <taxon>Eukaryota</taxon>
        <taxon>Metazoa</taxon>
        <taxon>Spiralia</taxon>
        <taxon>Lophotrochozoa</taxon>
        <taxon>Mollusca</taxon>
        <taxon>Gastropoda</taxon>
        <taxon>Heterobranchia</taxon>
        <taxon>Euthyneura</taxon>
        <taxon>Panpulmonata</taxon>
        <taxon>Hygrophila</taxon>
        <taxon>Lymnaeoidea</taxon>
        <taxon>Lymnaeidae</taxon>
        <taxon>Lymnaea</taxon>
    </lineage>
</organism>
<feature type="region of interest" description="Disordered" evidence="1">
    <location>
        <begin position="1"/>
        <end position="47"/>
    </location>
</feature>
<dbReference type="AlphaFoldDB" id="A0AAV2HR43"/>
<dbReference type="Proteomes" id="UP001497497">
    <property type="component" value="Unassembled WGS sequence"/>
</dbReference>
<accession>A0AAV2HR43</accession>
<dbReference type="EMBL" id="CAXITT010000223">
    <property type="protein sequence ID" value="CAL1536204.1"/>
    <property type="molecule type" value="Genomic_DNA"/>
</dbReference>
<gene>
    <name evidence="2" type="ORF">GSLYS_00010117001</name>
</gene>
<sequence length="141" mass="15855">MDASGRQQFPGQQFPSQHYPGQHFPVHQSYTWPKRYTRPHPPPSGLPQYYPFTYSQYLPQHVLASHPSLPNYGPASLNLPHAYTSLGRYPGYHSIPRLDHSPGAYSEPFRSGRITSPFGGERAILTGDFYSNAVEDAPKPT</sequence>
<reference evidence="2 3" key="1">
    <citation type="submission" date="2024-04" db="EMBL/GenBank/DDBJ databases">
        <authorList>
            <consortium name="Genoscope - CEA"/>
            <person name="William W."/>
        </authorList>
    </citation>
    <scope>NUCLEOTIDE SEQUENCE [LARGE SCALE GENOMIC DNA]</scope>
</reference>
<evidence type="ECO:0000256" key="1">
    <source>
        <dbReference type="SAM" id="MobiDB-lite"/>
    </source>
</evidence>
<comment type="caution">
    <text evidence="2">The sequence shown here is derived from an EMBL/GenBank/DDBJ whole genome shotgun (WGS) entry which is preliminary data.</text>
</comment>
<feature type="compositionally biased region" description="Polar residues" evidence="1">
    <location>
        <begin position="1"/>
        <end position="16"/>
    </location>
</feature>
<keyword evidence="3" id="KW-1185">Reference proteome</keyword>
<evidence type="ECO:0000313" key="3">
    <source>
        <dbReference type="Proteomes" id="UP001497497"/>
    </source>
</evidence>
<proteinExistence type="predicted"/>
<protein>
    <submittedName>
        <fullName evidence="2">Uncharacterized protein</fullName>
    </submittedName>
</protein>
<evidence type="ECO:0000313" key="2">
    <source>
        <dbReference type="EMBL" id="CAL1536204.1"/>
    </source>
</evidence>
<feature type="non-terminal residue" evidence="2">
    <location>
        <position position="141"/>
    </location>
</feature>
<name>A0AAV2HR43_LYMST</name>